<feature type="non-terminal residue" evidence="2">
    <location>
        <position position="178"/>
    </location>
</feature>
<dbReference type="Proteomes" id="UP001189429">
    <property type="component" value="Unassembled WGS sequence"/>
</dbReference>
<feature type="non-terminal residue" evidence="2">
    <location>
        <position position="1"/>
    </location>
</feature>
<evidence type="ECO:0008006" key="4">
    <source>
        <dbReference type="Google" id="ProtNLM"/>
    </source>
</evidence>
<evidence type="ECO:0000313" key="2">
    <source>
        <dbReference type="EMBL" id="CAK0802316.1"/>
    </source>
</evidence>
<sequence length="178" mass="18642">TIDLSAMLTSCDLDDSMFSLNMGVDFDNDDGVVTQADIEELERREAAVKNALYDTMKTSFGNLKEKRKKHRDSLAALRERNIQRRKTTPLPGSGGGAQVAAPVAQDPAAPPGRQGGRGAGVSGPKPAWLRGPSPAPESANSEAGGADAVALKMGAIAAKLGGEAEAVRDRARMEAAER</sequence>
<proteinExistence type="predicted"/>
<feature type="region of interest" description="Disordered" evidence="1">
    <location>
        <begin position="76"/>
        <end position="144"/>
    </location>
</feature>
<name>A0ABN9QCG0_9DINO</name>
<accession>A0ABN9QCG0</accession>
<organism evidence="2 3">
    <name type="scientific">Prorocentrum cordatum</name>
    <dbReference type="NCBI Taxonomy" id="2364126"/>
    <lineage>
        <taxon>Eukaryota</taxon>
        <taxon>Sar</taxon>
        <taxon>Alveolata</taxon>
        <taxon>Dinophyceae</taxon>
        <taxon>Prorocentrales</taxon>
        <taxon>Prorocentraceae</taxon>
        <taxon>Prorocentrum</taxon>
    </lineage>
</organism>
<evidence type="ECO:0000256" key="1">
    <source>
        <dbReference type="SAM" id="MobiDB-lite"/>
    </source>
</evidence>
<reference evidence="2" key="1">
    <citation type="submission" date="2023-10" db="EMBL/GenBank/DDBJ databases">
        <authorList>
            <person name="Chen Y."/>
            <person name="Shah S."/>
            <person name="Dougan E. K."/>
            <person name="Thang M."/>
            <person name="Chan C."/>
        </authorList>
    </citation>
    <scope>NUCLEOTIDE SEQUENCE [LARGE SCALE GENOMIC DNA]</scope>
</reference>
<evidence type="ECO:0000313" key="3">
    <source>
        <dbReference type="Proteomes" id="UP001189429"/>
    </source>
</evidence>
<comment type="caution">
    <text evidence="2">The sequence shown here is derived from an EMBL/GenBank/DDBJ whole genome shotgun (WGS) entry which is preliminary data.</text>
</comment>
<keyword evidence="3" id="KW-1185">Reference proteome</keyword>
<gene>
    <name evidence="2" type="ORF">PCOR1329_LOCUS9870</name>
</gene>
<protein>
    <recommendedName>
        <fullName evidence="4">Non-specific serine/threonine protein kinase</fullName>
    </recommendedName>
</protein>
<feature type="compositionally biased region" description="Low complexity" evidence="1">
    <location>
        <begin position="98"/>
        <end position="107"/>
    </location>
</feature>
<dbReference type="EMBL" id="CAUYUJ010002780">
    <property type="protein sequence ID" value="CAK0802316.1"/>
    <property type="molecule type" value="Genomic_DNA"/>
</dbReference>